<evidence type="ECO:0000259" key="1">
    <source>
        <dbReference type="Pfam" id="PF04991"/>
    </source>
</evidence>
<name>A0A0R2EZD7_9LACO</name>
<dbReference type="EMBL" id="AYZM01000116">
    <property type="protein sequence ID" value="KRN21395.1"/>
    <property type="molecule type" value="Genomic_DNA"/>
</dbReference>
<dbReference type="RefSeq" id="WP_082405194.1">
    <property type="nucleotide sequence ID" value="NZ_AYZM01000116.1"/>
</dbReference>
<organism evidence="2 3">
    <name type="scientific">Secundilactobacillus similis DSM 23365 = JCM 2765</name>
    <dbReference type="NCBI Taxonomy" id="1423804"/>
    <lineage>
        <taxon>Bacteria</taxon>
        <taxon>Bacillati</taxon>
        <taxon>Bacillota</taxon>
        <taxon>Bacilli</taxon>
        <taxon>Lactobacillales</taxon>
        <taxon>Lactobacillaceae</taxon>
        <taxon>Secundilactobacillus</taxon>
    </lineage>
</organism>
<dbReference type="AlphaFoldDB" id="A0A0R2EZD7"/>
<reference evidence="2 3" key="1">
    <citation type="journal article" date="2015" name="Genome Announc.">
        <title>Expanding the biotechnology potential of lactobacilli through comparative genomics of 213 strains and associated genera.</title>
        <authorList>
            <person name="Sun Z."/>
            <person name="Harris H.M."/>
            <person name="McCann A."/>
            <person name="Guo C."/>
            <person name="Argimon S."/>
            <person name="Zhang W."/>
            <person name="Yang X."/>
            <person name="Jeffery I.B."/>
            <person name="Cooney J.C."/>
            <person name="Kagawa T.F."/>
            <person name="Liu W."/>
            <person name="Song Y."/>
            <person name="Salvetti E."/>
            <person name="Wrobel A."/>
            <person name="Rasinkangas P."/>
            <person name="Parkhill J."/>
            <person name="Rea M.C."/>
            <person name="O'Sullivan O."/>
            <person name="Ritari J."/>
            <person name="Douillard F.P."/>
            <person name="Paul Ross R."/>
            <person name="Yang R."/>
            <person name="Briner A.E."/>
            <person name="Felis G.E."/>
            <person name="de Vos W.M."/>
            <person name="Barrangou R."/>
            <person name="Klaenhammer T.R."/>
            <person name="Caufield P.W."/>
            <person name="Cui Y."/>
            <person name="Zhang H."/>
            <person name="O'Toole P.W."/>
        </authorList>
    </citation>
    <scope>NUCLEOTIDE SEQUENCE [LARGE SCALE GENOMIC DNA]</scope>
    <source>
        <strain evidence="2 3">DSM 23365</strain>
    </source>
</reference>
<comment type="caution">
    <text evidence="2">The sequence shown here is derived from an EMBL/GenBank/DDBJ whole genome shotgun (WGS) entry which is preliminary data.</text>
</comment>
<dbReference type="Proteomes" id="UP000051442">
    <property type="component" value="Unassembled WGS sequence"/>
</dbReference>
<protein>
    <submittedName>
        <fullName evidence="2">LicD3 protein</fullName>
    </submittedName>
</protein>
<feature type="domain" description="LicD/FKTN/FKRP nucleotidyltransferase" evidence="1">
    <location>
        <begin position="33"/>
        <end position="256"/>
    </location>
</feature>
<accession>A0A0R2EZD7</accession>
<proteinExistence type="predicted"/>
<dbReference type="InterPro" id="IPR052942">
    <property type="entry name" value="LPS_cholinephosphotransferase"/>
</dbReference>
<dbReference type="PANTHER" id="PTHR43404:SF2">
    <property type="entry name" value="LIPOPOLYSACCHARIDE CHOLINEPHOSPHOTRANSFERASE LICD"/>
    <property type="match status" value="1"/>
</dbReference>
<dbReference type="Pfam" id="PF04991">
    <property type="entry name" value="LicD"/>
    <property type="match status" value="1"/>
</dbReference>
<evidence type="ECO:0000313" key="3">
    <source>
        <dbReference type="Proteomes" id="UP000051442"/>
    </source>
</evidence>
<keyword evidence="3" id="KW-1185">Reference proteome</keyword>
<sequence length="294" mass="34864">MTKIKNLSQASPEQMRSLQKKELEILKYLKKICEENELKFFLGGGSCIGTLRHQGFIPWDDDVDVFMLRDDYERLYKDWNKYSQNKKYSLCRSDETHNYRHAAMTINDNDTTFINFRTQDEDVNQGIAVDIIPIDYLANGFWQRCWQRWNAIIFSIFINQRLPDNQGKVLRLLTELPLAIIRAPQKRYKVWKRAEKRMIKYSSKNGNQAVELVTGLKAIMRPLKPEWFENVRYEKFEDTEMPIAVGAEKYLTLIFGDYMKMPPVESRLAKHHTALIDTEKSFTDYKGKYYLVRK</sequence>
<dbReference type="GO" id="GO:0009100">
    <property type="term" value="P:glycoprotein metabolic process"/>
    <property type="evidence" value="ECO:0007669"/>
    <property type="project" value="UniProtKB-ARBA"/>
</dbReference>
<dbReference type="PANTHER" id="PTHR43404">
    <property type="entry name" value="LIPOPOLYSACCHARIDE CHOLINEPHOSPHOTRANSFERASE LICD"/>
    <property type="match status" value="1"/>
</dbReference>
<dbReference type="OrthoDB" id="9786100at2"/>
<gene>
    <name evidence="2" type="ORF">FD14_GL001078</name>
</gene>
<dbReference type="PATRIC" id="fig|1423804.4.peg.1159"/>
<dbReference type="InterPro" id="IPR007074">
    <property type="entry name" value="LicD/FKTN/FKRP_NTP_transf"/>
</dbReference>
<evidence type="ECO:0000313" key="2">
    <source>
        <dbReference type="EMBL" id="KRN21395.1"/>
    </source>
</evidence>